<reference evidence="1 2" key="1">
    <citation type="submission" date="2019-05" db="EMBL/GenBank/DDBJ databases">
        <title>Another draft genome of Portunus trituberculatus and its Hox gene families provides insights of decapod evolution.</title>
        <authorList>
            <person name="Jeong J.-H."/>
            <person name="Song I."/>
            <person name="Kim S."/>
            <person name="Choi T."/>
            <person name="Kim D."/>
            <person name="Ryu S."/>
            <person name="Kim W."/>
        </authorList>
    </citation>
    <scope>NUCLEOTIDE SEQUENCE [LARGE SCALE GENOMIC DNA]</scope>
    <source>
        <tissue evidence="1">Muscle</tissue>
    </source>
</reference>
<accession>A0A5B7HCS9</accession>
<evidence type="ECO:0000313" key="2">
    <source>
        <dbReference type="Proteomes" id="UP000324222"/>
    </source>
</evidence>
<sequence length="66" mass="6840">MGCWEAGEGGNEGLGVSFGSSLIAKRPLGGQGGIGELSDQRFSCPERPENIVYRAHPAPVPAQGQD</sequence>
<dbReference type="EMBL" id="VSRR010025138">
    <property type="protein sequence ID" value="MPC66698.1"/>
    <property type="molecule type" value="Genomic_DNA"/>
</dbReference>
<gene>
    <name evidence="1" type="ORF">E2C01_060850</name>
</gene>
<name>A0A5B7HCS9_PORTR</name>
<dbReference type="AlphaFoldDB" id="A0A5B7HCS9"/>
<organism evidence="1 2">
    <name type="scientific">Portunus trituberculatus</name>
    <name type="common">Swimming crab</name>
    <name type="synonym">Neptunus trituberculatus</name>
    <dbReference type="NCBI Taxonomy" id="210409"/>
    <lineage>
        <taxon>Eukaryota</taxon>
        <taxon>Metazoa</taxon>
        <taxon>Ecdysozoa</taxon>
        <taxon>Arthropoda</taxon>
        <taxon>Crustacea</taxon>
        <taxon>Multicrustacea</taxon>
        <taxon>Malacostraca</taxon>
        <taxon>Eumalacostraca</taxon>
        <taxon>Eucarida</taxon>
        <taxon>Decapoda</taxon>
        <taxon>Pleocyemata</taxon>
        <taxon>Brachyura</taxon>
        <taxon>Eubrachyura</taxon>
        <taxon>Portunoidea</taxon>
        <taxon>Portunidae</taxon>
        <taxon>Portuninae</taxon>
        <taxon>Portunus</taxon>
    </lineage>
</organism>
<evidence type="ECO:0000313" key="1">
    <source>
        <dbReference type="EMBL" id="MPC66698.1"/>
    </source>
</evidence>
<protein>
    <submittedName>
        <fullName evidence="1">Uncharacterized protein</fullName>
    </submittedName>
</protein>
<dbReference type="Proteomes" id="UP000324222">
    <property type="component" value="Unassembled WGS sequence"/>
</dbReference>
<proteinExistence type="predicted"/>
<keyword evidence="2" id="KW-1185">Reference proteome</keyword>
<comment type="caution">
    <text evidence="1">The sequence shown here is derived from an EMBL/GenBank/DDBJ whole genome shotgun (WGS) entry which is preliminary data.</text>
</comment>